<keyword evidence="2" id="KW-1185">Reference proteome</keyword>
<dbReference type="EMBL" id="QJJU01000008">
    <property type="protein sequence ID" value="PXX08338.1"/>
    <property type="molecule type" value="Genomic_DNA"/>
</dbReference>
<comment type="caution">
    <text evidence="1">The sequence shown here is derived from an EMBL/GenBank/DDBJ whole genome shotgun (WGS) entry which is preliminary data.</text>
</comment>
<gene>
    <name evidence="1" type="ORF">C8E89_1082</name>
</gene>
<sequence length="94" mass="10073">MLKSGATHDIASWCKTGAYSKSLTTPGDLKLFEDPDYRAVAEAIQALEHASLLIQTTGGNYGSIYVGLTRLGMHALQTNTVRQHLGLSDTPPTV</sequence>
<accession>A0A318HKY4</accession>
<name>A0A318HKY4_9MYCO</name>
<reference evidence="1 2" key="2">
    <citation type="submission" date="2018-06" db="EMBL/GenBank/DDBJ databases">
        <title>Sequencing of bacterial isolates from soil warming experiment in Harvard Forest, Massachusetts, USA.</title>
        <authorList>
            <person name="Deangelis K.PhD."/>
        </authorList>
    </citation>
    <scope>NUCLEOTIDE SEQUENCE [LARGE SCALE GENOMIC DNA]</scope>
    <source>
        <strain evidence="1 2">GAS496</strain>
    </source>
</reference>
<proteinExistence type="predicted"/>
<dbReference type="Proteomes" id="UP000247781">
    <property type="component" value="Unassembled WGS sequence"/>
</dbReference>
<reference evidence="2" key="1">
    <citation type="submission" date="2018-05" db="EMBL/GenBank/DDBJ databases">
        <authorList>
            <person name="Deangelis K."/>
            <person name="Huntemann M."/>
            <person name="Clum A."/>
            <person name="Pillay M."/>
            <person name="Palaniappan K."/>
            <person name="Varghese N."/>
            <person name="Mikhailova N."/>
            <person name="Stamatis D."/>
            <person name="Reddy T."/>
            <person name="Daum C."/>
            <person name="Shapiro N."/>
            <person name="Ivanova N."/>
            <person name="Kyrpides N."/>
            <person name="Woyke T."/>
        </authorList>
    </citation>
    <scope>NUCLEOTIDE SEQUENCE [LARGE SCALE GENOMIC DNA]</scope>
    <source>
        <strain evidence="2">GAS496</strain>
    </source>
</reference>
<dbReference type="AlphaFoldDB" id="A0A318HKY4"/>
<evidence type="ECO:0000313" key="2">
    <source>
        <dbReference type="Proteomes" id="UP000247781"/>
    </source>
</evidence>
<evidence type="ECO:0000313" key="1">
    <source>
        <dbReference type="EMBL" id="PXX08338.1"/>
    </source>
</evidence>
<organism evidence="1 2">
    <name type="scientific">Mycolicibacterium moriokaense</name>
    <dbReference type="NCBI Taxonomy" id="39691"/>
    <lineage>
        <taxon>Bacteria</taxon>
        <taxon>Bacillati</taxon>
        <taxon>Actinomycetota</taxon>
        <taxon>Actinomycetes</taxon>
        <taxon>Mycobacteriales</taxon>
        <taxon>Mycobacteriaceae</taxon>
        <taxon>Mycolicibacterium</taxon>
    </lineage>
</organism>
<protein>
    <submittedName>
        <fullName evidence="1">Uncharacterized protein</fullName>
    </submittedName>
</protein>